<accession>A0A446CTS8</accession>
<evidence type="ECO:0000256" key="5">
    <source>
        <dbReference type="PROSITE-ProRule" id="PRU01248"/>
    </source>
</evidence>
<gene>
    <name evidence="8" type="primary">xerD_2</name>
    <name evidence="8" type="ORF">AVE30378_04468</name>
</gene>
<dbReference type="InterPro" id="IPR044068">
    <property type="entry name" value="CB"/>
</dbReference>
<reference evidence="8 9" key="1">
    <citation type="submission" date="2018-07" db="EMBL/GenBank/DDBJ databases">
        <authorList>
            <person name="Peeters C."/>
        </authorList>
    </citation>
    <scope>NUCLEOTIDE SEQUENCE [LARGE SCALE GENOMIC DNA]</scope>
    <source>
        <strain evidence="8 9">LMG 30378</strain>
    </source>
</reference>
<organism evidence="8 9">
    <name type="scientific">Achromobacter veterisilvae</name>
    <dbReference type="NCBI Taxonomy" id="2069367"/>
    <lineage>
        <taxon>Bacteria</taxon>
        <taxon>Pseudomonadati</taxon>
        <taxon>Pseudomonadota</taxon>
        <taxon>Betaproteobacteria</taxon>
        <taxon>Burkholderiales</taxon>
        <taxon>Alcaligenaceae</taxon>
        <taxon>Achromobacter</taxon>
    </lineage>
</organism>
<comment type="similarity">
    <text evidence="1">Belongs to the 'phage' integrase family.</text>
</comment>
<proteinExistence type="inferred from homology"/>
<evidence type="ECO:0000313" key="8">
    <source>
        <dbReference type="EMBL" id="SSW71241.1"/>
    </source>
</evidence>
<dbReference type="Gene3D" id="1.10.443.10">
    <property type="entry name" value="Intergrase catalytic core"/>
    <property type="match status" value="1"/>
</dbReference>
<keyword evidence="4" id="KW-0233">DNA recombination</keyword>
<evidence type="ECO:0000259" key="7">
    <source>
        <dbReference type="PROSITE" id="PS51900"/>
    </source>
</evidence>
<feature type="domain" description="Tyr recombinase" evidence="6">
    <location>
        <begin position="93"/>
        <end position="302"/>
    </location>
</feature>
<dbReference type="PANTHER" id="PTHR30349:SF41">
    <property type="entry name" value="INTEGRASE_RECOMBINASE PROTEIN MJ0367-RELATED"/>
    <property type="match status" value="1"/>
</dbReference>
<dbReference type="AlphaFoldDB" id="A0A446CTS8"/>
<evidence type="ECO:0000256" key="3">
    <source>
        <dbReference type="ARBA" id="ARBA00023125"/>
    </source>
</evidence>
<feature type="domain" description="Core-binding (CB)" evidence="7">
    <location>
        <begin position="1"/>
        <end position="77"/>
    </location>
</feature>
<evidence type="ECO:0000259" key="6">
    <source>
        <dbReference type="PROSITE" id="PS51898"/>
    </source>
</evidence>
<dbReference type="Gene3D" id="1.10.150.130">
    <property type="match status" value="1"/>
</dbReference>
<dbReference type="InterPro" id="IPR013762">
    <property type="entry name" value="Integrase-like_cat_sf"/>
</dbReference>
<dbReference type="InterPro" id="IPR010998">
    <property type="entry name" value="Integrase_recombinase_N"/>
</dbReference>
<dbReference type="PROSITE" id="PS51898">
    <property type="entry name" value="TYR_RECOMBINASE"/>
    <property type="match status" value="1"/>
</dbReference>
<dbReference type="InterPro" id="IPR002104">
    <property type="entry name" value="Integrase_catalytic"/>
</dbReference>
<dbReference type="OrthoDB" id="662444at2"/>
<evidence type="ECO:0000256" key="2">
    <source>
        <dbReference type="ARBA" id="ARBA00022908"/>
    </source>
</evidence>
<dbReference type="GO" id="GO:0003677">
    <property type="term" value="F:DNA binding"/>
    <property type="evidence" value="ECO:0007669"/>
    <property type="project" value="UniProtKB-UniRule"/>
</dbReference>
<dbReference type="InterPro" id="IPR050090">
    <property type="entry name" value="Tyrosine_recombinase_XerCD"/>
</dbReference>
<dbReference type="EMBL" id="UFQC01000028">
    <property type="protein sequence ID" value="SSW71241.1"/>
    <property type="molecule type" value="Genomic_DNA"/>
</dbReference>
<dbReference type="RefSeq" id="WP_129243578.1">
    <property type="nucleotide sequence ID" value="NZ_UFQC01000028.1"/>
</dbReference>
<dbReference type="SUPFAM" id="SSF56349">
    <property type="entry name" value="DNA breaking-rejoining enzymes"/>
    <property type="match status" value="1"/>
</dbReference>
<protein>
    <submittedName>
        <fullName evidence="8">Tyrosine recombinase XerD</fullName>
    </submittedName>
</protein>
<keyword evidence="3 5" id="KW-0238">DNA-binding</keyword>
<evidence type="ECO:0000256" key="4">
    <source>
        <dbReference type="ARBA" id="ARBA00023172"/>
    </source>
</evidence>
<sequence>MKTSELIEHYLAARRATGTRLKSAERLLYQFARETGDLPLAEVTPAAVSAFLHGHGKLTTGWTTRYGRLSGLYRFAIARGHIHVSPLPQQRPRLPPPLTPYVYSHEELQRLLDATDSLATPMSELQAPTFRALLLLLYACGLRISEALHLTLADLDRTRQLLIVRETKFYKTRLVPLGEAAYHSLSCYVDLRCRELPMPEGLSSALFATRTGHGLCYQRGILLFRKVRARAGIGRPPGERQPPRMHDLRHTAAVHRVVNWYQEGKDVQQLLPYLATYLGHVRIASTQRYLHMTPELLHQASLRFAQYASLDACEEDGDA</sequence>
<dbReference type="GO" id="GO:0006310">
    <property type="term" value="P:DNA recombination"/>
    <property type="evidence" value="ECO:0007669"/>
    <property type="project" value="UniProtKB-KW"/>
</dbReference>
<dbReference type="Pfam" id="PF00589">
    <property type="entry name" value="Phage_integrase"/>
    <property type="match status" value="1"/>
</dbReference>
<dbReference type="Proteomes" id="UP000289465">
    <property type="component" value="Unassembled WGS sequence"/>
</dbReference>
<keyword evidence="2" id="KW-0229">DNA integration</keyword>
<name>A0A446CTS8_9BURK</name>
<evidence type="ECO:0000256" key="1">
    <source>
        <dbReference type="ARBA" id="ARBA00008857"/>
    </source>
</evidence>
<evidence type="ECO:0000313" key="9">
    <source>
        <dbReference type="Proteomes" id="UP000289465"/>
    </source>
</evidence>
<dbReference type="InterPro" id="IPR011010">
    <property type="entry name" value="DNA_brk_join_enz"/>
</dbReference>
<dbReference type="PROSITE" id="PS51900">
    <property type="entry name" value="CB"/>
    <property type="match status" value="1"/>
</dbReference>
<dbReference type="GO" id="GO:0015074">
    <property type="term" value="P:DNA integration"/>
    <property type="evidence" value="ECO:0007669"/>
    <property type="project" value="UniProtKB-KW"/>
</dbReference>
<dbReference type="PANTHER" id="PTHR30349">
    <property type="entry name" value="PHAGE INTEGRASE-RELATED"/>
    <property type="match status" value="1"/>
</dbReference>